<name>A0AAW0L4K0_QUESU</name>
<evidence type="ECO:0000256" key="1">
    <source>
        <dbReference type="SAM" id="Coils"/>
    </source>
</evidence>
<feature type="coiled-coil region" evidence="1">
    <location>
        <begin position="26"/>
        <end position="53"/>
    </location>
</feature>
<dbReference type="AlphaFoldDB" id="A0AAW0L4K0"/>
<protein>
    <submittedName>
        <fullName evidence="2">Glycosyltransferase</fullName>
    </submittedName>
</protein>
<dbReference type="Proteomes" id="UP000237347">
    <property type="component" value="Unassembled WGS sequence"/>
</dbReference>
<dbReference type="EMBL" id="PKMF04000159">
    <property type="protein sequence ID" value="KAK7846180.1"/>
    <property type="molecule type" value="Genomic_DNA"/>
</dbReference>
<evidence type="ECO:0000313" key="3">
    <source>
        <dbReference type="Proteomes" id="UP000237347"/>
    </source>
</evidence>
<reference evidence="2 3" key="1">
    <citation type="journal article" date="2018" name="Sci. Data">
        <title>The draft genome sequence of cork oak.</title>
        <authorList>
            <person name="Ramos A.M."/>
            <person name="Usie A."/>
            <person name="Barbosa P."/>
            <person name="Barros P.M."/>
            <person name="Capote T."/>
            <person name="Chaves I."/>
            <person name="Simoes F."/>
            <person name="Abreu I."/>
            <person name="Carrasquinho I."/>
            <person name="Faro C."/>
            <person name="Guimaraes J.B."/>
            <person name="Mendonca D."/>
            <person name="Nobrega F."/>
            <person name="Rodrigues L."/>
            <person name="Saibo N.J.M."/>
            <person name="Varela M.C."/>
            <person name="Egas C."/>
            <person name="Matos J."/>
            <person name="Miguel C.M."/>
            <person name="Oliveira M.M."/>
            <person name="Ricardo C.P."/>
            <person name="Goncalves S."/>
        </authorList>
    </citation>
    <scope>NUCLEOTIDE SEQUENCE [LARGE SCALE GENOMIC DNA]</scope>
    <source>
        <strain evidence="3">cv. HL8</strain>
    </source>
</reference>
<accession>A0AAW0L4K0</accession>
<sequence>MRRNTNVIGFAVASFAVISVVDNRAKNRRDEKLERLEARLDKARALIWEAGRTDNNTLALEDADYVPHGDIYRNAIVFHRY</sequence>
<evidence type="ECO:0000313" key="2">
    <source>
        <dbReference type="EMBL" id="KAK7846180.1"/>
    </source>
</evidence>
<proteinExistence type="predicted"/>
<keyword evidence="3" id="KW-1185">Reference proteome</keyword>
<gene>
    <name evidence="2" type="ORF">CFP56_008277</name>
</gene>
<keyword evidence="1" id="KW-0175">Coiled coil</keyword>
<organism evidence="2 3">
    <name type="scientific">Quercus suber</name>
    <name type="common">Cork oak</name>
    <dbReference type="NCBI Taxonomy" id="58331"/>
    <lineage>
        <taxon>Eukaryota</taxon>
        <taxon>Viridiplantae</taxon>
        <taxon>Streptophyta</taxon>
        <taxon>Embryophyta</taxon>
        <taxon>Tracheophyta</taxon>
        <taxon>Spermatophyta</taxon>
        <taxon>Magnoliopsida</taxon>
        <taxon>eudicotyledons</taxon>
        <taxon>Gunneridae</taxon>
        <taxon>Pentapetalae</taxon>
        <taxon>rosids</taxon>
        <taxon>fabids</taxon>
        <taxon>Fagales</taxon>
        <taxon>Fagaceae</taxon>
        <taxon>Quercus</taxon>
    </lineage>
</organism>
<comment type="caution">
    <text evidence="2">The sequence shown here is derived from an EMBL/GenBank/DDBJ whole genome shotgun (WGS) entry which is preliminary data.</text>
</comment>